<protein>
    <submittedName>
        <fullName evidence="2">Uncharacterized protein</fullName>
    </submittedName>
</protein>
<name>A0A0D8YFJ5_DICVI</name>
<keyword evidence="3" id="KW-1185">Reference proteome</keyword>
<evidence type="ECO:0000313" key="3">
    <source>
        <dbReference type="Proteomes" id="UP000053766"/>
    </source>
</evidence>
<sequence length="165" mass="19223">MYKAGHSAVPRTAFPSIQQKQRPSYTSHQYPQFLQKGAEIQTMDARDVTLTYNSVKYYACVLREPSTFQPRSVPMFNKPKMKHKKSLTRTPPSTPSSPLIEQQIEFLHNSWRAFRETPTGEADPTIVTYRRRKDLPPDFEPFNIDRFLAEKLLKELDIDPKFAVF</sequence>
<feature type="compositionally biased region" description="Polar residues" evidence="1">
    <location>
        <begin position="15"/>
        <end position="28"/>
    </location>
</feature>
<feature type="region of interest" description="Disordered" evidence="1">
    <location>
        <begin position="1"/>
        <end position="28"/>
    </location>
</feature>
<reference evidence="2 3" key="1">
    <citation type="submission" date="2013-11" db="EMBL/GenBank/DDBJ databases">
        <title>Draft genome of the bovine lungworm Dictyocaulus viviparus.</title>
        <authorList>
            <person name="Mitreva M."/>
        </authorList>
    </citation>
    <scope>NUCLEOTIDE SEQUENCE [LARGE SCALE GENOMIC DNA]</scope>
    <source>
        <strain evidence="2 3">HannoverDv2000</strain>
    </source>
</reference>
<dbReference type="AlphaFoldDB" id="A0A0D8YFJ5"/>
<gene>
    <name evidence="2" type="ORF">DICVIV_00354</name>
</gene>
<dbReference type="Proteomes" id="UP000053766">
    <property type="component" value="Unassembled WGS sequence"/>
</dbReference>
<evidence type="ECO:0000313" key="2">
    <source>
        <dbReference type="EMBL" id="KJH53416.1"/>
    </source>
</evidence>
<evidence type="ECO:0000256" key="1">
    <source>
        <dbReference type="SAM" id="MobiDB-lite"/>
    </source>
</evidence>
<proteinExistence type="predicted"/>
<organism evidence="2 3">
    <name type="scientific">Dictyocaulus viviparus</name>
    <name type="common">Bovine lungworm</name>
    <dbReference type="NCBI Taxonomy" id="29172"/>
    <lineage>
        <taxon>Eukaryota</taxon>
        <taxon>Metazoa</taxon>
        <taxon>Ecdysozoa</taxon>
        <taxon>Nematoda</taxon>
        <taxon>Chromadorea</taxon>
        <taxon>Rhabditida</taxon>
        <taxon>Rhabditina</taxon>
        <taxon>Rhabditomorpha</taxon>
        <taxon>Strongyloidea</taxon>
        <taxon>Metastrongylidae</taxon>
        <taxon>Dictyocaulus</taxon>
    </lineage>
</organism>
<feature type="region of interest" description="Disordered" evidence="1">
    <location>
        <begin position="72"/>
        <end position="97"/>
    </location>
</feature>
<dbReference type="OrthoDB" id="5857654at2759"/>
<accession>A0A0D8YFJ5</accession>
<dbReference type="EMBL" id="KN716152">
    <property type="protein sequence ID" value="KJH53416.1"/>
    <property type="molecule type" value="Genomic_DNA"/>
</dbReference>
<reference evidence="3" key="2">
    <citation type="journal article" date="2016" name="Sci. Rep.">
        <title>Dictyocaulus viviparus genome, variome and transcriptome elucidate lungworm biology and support future intervention.</title>
        <authorList>
            <person name="McNulty S.N."/>
            <person name="Strube C."/>
            <person name="Rosa B.A."/>
            <person name="Martin J.C."/>
            <person name="Tyagi R."/>
            <person name="Choi Y.J."/>
            <person name="Wang Q."/>
            <person name="Hallsworth Pepin K."/>
            <person name="Zhang X."/>
            <person name="Ozersky P."/>
            <person name="Wilson R.K."/>
            <person name="Sternberg P.W."/>
            <person name="Gasser R.B."/>
            <person name="Mitreva M."/>
        </authorList>
    </citation>
    <scope>NUCLEOTIDE SEQUENCE [LARGE SCALE GENOMIC DNA]</scope>
    <source>
        <strain evidence="3">HannoverDv2000</strain>
    </source>
</reference>
<feature type="compositionally biased region" description="Low complexity" evidence="1">
    <location>
        <begin position="88"/>
        <end position="97"/>
    </location>
</feature>